<reference evidence="2 3" key="1">
    <citation type="journal article" date="2019" name="Int. J. Syst. Evol. Microbiol.">
        <title>Faecalibacillus intestinalis gen. nov., sp. nov. and Faecalibacillus faecis sp. nov., isolated from human faeces.</title>
        <authorList>
            <person name="Seo B."/>
            <person name="Jeon K."/>
            <person name="Baek I."/>
            <person name="Lee Y.M."/>
            <person name="Baek K."/>
            <person name="Ko G."/>
        </authorList>
    </citation>
    <scope>NUCLEOTIDE SEQUENCE [LARGE SCALE GENOMIC DNA]</scope>
    <source>
        <strain evidence="2 3">SNUG30099</strain>
    </source>
</reference>
<dbReference type="Gene3D" id="3.40.50.1820">
    <property type="entry name" value="alpha/beta hydrolase"/>
    <property type="match status" value="1"/>
</dbReference>
<dbReference type="InterPro" id="IPR029058">
    <property type="entry name" value="AB_hydrolase_fold"/>
</dbReference>
<comment type="caution">
    <text evidence="2">The sequence shown here is derived from an EMBL/GenBank/DDBJ whole genome shotgun (WGS) entry which is preliminary data.</text>
</comment>
<evidence type="ECO:0000313" key="2">
    <source>
        <dbReference type="EMBL" id="PST41959.1"/>
    </source>
</evidence>
<dbReference type="Proteomes" id="UP000240974">
    <property type="component" value="Unassembled WGS sequence"/>
</dbReference>
<protein>
    <submittedName>
        <fullName evidence="2">Carboxymethylenebutenolidase</fullName>
    </submittedName>
</protein>
<organism evidence="2 3">
    <name type="scientific">Faecalibacillus intestinalis</name>
    <dbReference type="NCBI Taxonomy" id="1982626"/>
    <lineage>
        <taxon>Bacteria</taxon>
        <taxon>Bacillati</taxon>
        <taxon>Bacillota</taxon>
        <taxon>Erysipelotrichia</taxon>
        <taxon>Erysipelotrichales</taxon>
        <taxon>Coprobacillaceae</taxon>
        <taxon>Faecalibacillus</taxon>
    </lineage>
</organism>
<dbReference type="EMBL" id="PYLQ01000006">
    <property type="protein sequence ID" value="PST41959.1"/>
    <property type="molecule type" value="Genomic_DNA"/>
</dbReference>
<accession>A0A2T3G367</accession>
<gene>
    <name evidence="2" type="ORF">C7U54_06390</name>
</gene>
<sequence>MKKKILMTLSIILILCMGGFGIYVNDYYHAQNDALEILNHKNVEKVNSNLITLTPEKKSDVGIIFYPGAKVENTAYLPLLKHLTNKGYNCYLLKMPFNMAIFNKNAANKIINQYPNIKHWYICGHSMGGAMASSYVSKNKDKVDGLILLGSYIYGDVSDKDALTIYGSLNTSVKKKIDYKRNIVVIKGGNHANFGNYGHQKGDAKATISRKEQQNQTVKAINNFIEKRLN</sequence>
<evidence type="ECO:0000259" key="1">
    <source>
        <dbReference type="Pfam" id="PF12695"/>
    </source>
</evidence>
<dbReference type="Pfam" id="PF12695">
    <property type="entry name" value="Abhydrolase_5"/>
    <property type="match status" value="1"/>
</dbReference>
<evidence type="ECO:0000313" key="3">
    <source>
        <dbReference type="Proteomes" id="UP000240974"/>
    </source>
</evidence>
<proteinExistence type="predicted"/>
<name>A0A2T3G367_9FIRM</name>
<feature type="domain" description="Alpha/beta hydrolase fold-5" evidence="1">
    <location>
        <begin position="62"/>
        <end position="215"/>
    </location>
</feature>
<dbReference type="GO" id="GO:0016787">
    <property type="term" value="F:hydrolase activity"/>
    <property type="evidence" value="ECO:0007669"/>
    <property type="project" value="InterPro"/>
</dbReference>
<dbReference type="RefSeq" id="WP_107029701.1">
    <property type="nucleotide sequence ID" value="NZ_JAQDCP010000013.1"/>
</dbReference>
<dbReference type="AlphaFoldDB" id="A0A2T3G367"/>
<dbReference type="InterPro" id="IPR029059">
    <property type="entry name" value="AB_hydrolase_5"/>
</dbReference>
<keyword evidence="3" id="KW-1185">Reference proteome</keyword>
<dbReference type="SUPFAM" id="SSF53474">
    <property type="entry name" value="alpha/beta-Hydrolases"/>
    <property type="match status" value="1"/>
</dbReference>